<dbReference type="PANTHER" id="PTHR34945:SF4">
    <property type="entry name" value="2-OXOGLUTARATE (2OG) AND FE(II)-DEPENDENT OXYGENASE SUPERFAMILY PROTEIN"/>
    <property type="match status" value="1"/>
</dbReference>
<protein>
    <submittedName>
        <fullName evidence="4">Programmed cell death protein 7</fullName>
    </submittedName>
</protein>
<dbReference type="OrthoDB" id="1523082at2759"/>
<feature type="compositionally biased region" description="Basic residues" evidence="1">
    <location>
        <begin position="110"/>
        <end position="120"/>
    </location>
</feature>
<reference evidence="4" key="2">
    <citation type="submission" date="2025-08" db="UniProtKB">
        <authorList>
            <consortium name="RefSeq"/>
        </authorList>
    </citation>
    <scope>IDENTIFICATION</scope>
    <source>
        <tissue evidence="4">Leaf</tissue>
    </source>
</reference>
<evidence type="ECO:0000256" key="1">
    <source>
        <dbReference type="SAM" id="MobiDB-lite"/>
    </source>
</evidence>
<evidence type="ECO:0000313" key="4">
    <source>
        <dbReference type="RefSeq" id="XP_020114315.1"/>
    </source>
</evidence>
<keyword evidence="3" id="KW-1185">Reference proteome</keyword>
<gene>
    <name evidence="4" type="primary">LOC109728341</name>
</gene>
<dbReference type="SUPFAM" id="SSF51197">
    <property type="entry name" value="Clavaminate synthase-like"/>
    <property type="match status" value="1"/>
</dbReference>
<feature type="region of interest" description="Disordered" evidence="1">
    <location>
        <begin position="86"/>
        <end position="174"/>
    </location>
</feature>
<evidence type="ECO:0000256" key="2">
    <source>
        <dbReference type="SAM" id="Phobius"/>
    </source>
</evidence>
<feature type="transmembrane region" description="Helical" evidence="2">
    <location>
        <begin position="557"/>
        <end position="577"/>
    </location>
</feature>
<reference evidence="3" key="1">
    <citation type="journal article" date="2015" name="Nat. Genet.">
        <title>The pineapple genome and the evolution of CAM photosynthesis.</title>
        <authorList>
            <person name="Ming R."/>
            <person name="VanBuren R."/>
            <person name="Wai C.M."/>
            <person name="Tang H."/>
            <person name="Schatz M.C."/>
            <person name="Bowers J.E."/>
            <person name="Lyons E."/>
            <person name="Wang M.L."/>
            <person name="Chen J."/>
            <person name="Biggers E."/>
            <person name="Zhang J."/>
            <person name="Huang L."/>
            <person name="Zhang L."/>
            <person name="Miao W."/>
            <person name="Zhang J."/>
            <person name="Ye Z."/>
            <person name="Miao C."/>
            <person name="Lin Z."/>
            <person name="Wang H."/>
            <person name="Zhou H."/>
            <person name="Yim W.C."/>
            <person name="Priest H.D."/>
            <person name="Zheng C."/>
            <person name="Woodhouse M."/>
            <person name="Edger P.P."/>
            <person name="Guyot R."/>
            <person name="Guo H.B."/>
            <person name="Guo H."/>
            <person name="Zheng G."/>
            <person name="Singh R."/>
            <person name="Sharma A."/>
            <person name="Min X."/>
            <person name="Zheng Y."/>
            <person name="Lee H."/>
            <person name="Gurtowski J."/>
            <person name="Sedlazeck F.J."/>
            <person name="Harkess A."/>
            <person name="McKain M.R."/>
            <person name="Liao Z."/>
            <person name="Fang J."/>
            <person name="Liu J."/>
            <person name="Zhang X."/>
            <person name="Zhang Q."/>
            <person name="Hu W."/>
            <person name="Qin Y."/>
            <person name="Wang K."/>
            <person name="Chen L.Y."/>
            <person name="Shirley N."/>
            <person name="Lin Y.R."/>
            <person name="Liu L.Y."/>
            <person name="Hernandez A.G."/>
            <person name="Wright C.L."/>
            <person name="Bulone V."/>
            <person name="Tuskan G.A."/>
            <person name="Heath K."/>
            <person name="Zee F."/>
            <person name="Moore P.H."/>
            <person name="Sunkar R."/>
            <person name="Leebens-Mack J.H."/>
            <person name="Mockler T."/>
            <person name="Bennetzen J.L."/>
            <person name="Freeling M."/>
            <person name="Sankoff D."/>
            <person name="Paterson A.H."/>
            <person name="Zhu X."/>
            <person name="Yang X."/>
            <person name="Smith J.A."/>
            <person name="Cushman J.C."/>
            <person name="Paull R.E."/>
            <person name="Yu Q."/>
        </authorList>
    </citation>
    <scope>NUCLEOTIDE SEQUENCE [LARGE SCALE GENOMIC DNA]</scope>
    <source>
        <strain evidence="3">cv. F153</strain>
    </source>
</reference>
<feature type="compositionally biased region" description="Low complexity" evidence="1">
    <location>
        <begin position="86"/>
        <end position="99"/>
    </location>
</feature>
<accession>A0A6P5HI77</accession>
<dbReference type="RefSeq" id="XP_020114315.1">
    <property type="nucleotide sequence ID" value="XM_020258726.1"/>
</dbReference>
<feature type="compositionally biased region" description="Pro residues" evidence="1">
    <location>
        <begin position="157"/>
        <end position="166"/>
    </location>
</feature>
<feature type="compositionally biased region" description="Pro residues" evidence="1">
    <location>
        <begin position="132"/>
        <end position="144"/>
    </location>
</feature>
<feature type="region of interest" description="Disordered" evidence="1">
    <location>
        <begin position="217"/>
        <end position="243"/>
    </location>
</feature>
<sequence length="584" mass="65062">MPSWHHNVIAGFIFCVHDYTEFLRTLTPTLVLESPVGFWLFFCSSDFPLRKVCLLAANDSIMSQRFSQFRIQRLFISPPPIDAGVGAPPEAAAIPGAAADSDQDGEGRPLRRRRRPRPRRLPRDLPPRPRPHPPPSSPPLPLPLPLLHRHLRRAPGGAPPPLPPPCSGSGRRGTNYKVVQGLSTQFTPIIGRASAFPSFESNGFSYLRLRLRLRSMPASAPRPRRPRFRAPPPTPIKTAKGARSAAVDDRVLADYLETSLRVPDLTLPRPRPLSLSLSLSHSRSSTAISAAPPEELPLPSLLRPDAAALRRAVAAASASGGFSIAAAASAAEEVRSAVDSGKQVFGIGEERKREMERWFRRRDVVGEEFYCYRHRPGSAEAEAEADRMLEAALPGSYRALREKLEKVAAKMDLVAESVARILSQNSKDQKQPVKIRMVPSVLCLTQYNSNQLRADWSEFGTACAPHSYALSLHVSPCDQEFCLRSSEGSTFFKMPAGNIFVTIGKQLQEWSGGEFKSATGEIIFELTDDPDPFFSLEFFYLLEELHPEVHNERTISILDQLFMMILLFAFYCFWFWIPHKLPTK</sequence>
<dbReference type="PANTHER" id="PTHR34945">
    <property type="entry name" value="2-OXOGLUTARATE (2OG) AND FE(II)-DEPENDENT OXYGENASE SUPERFAMILY PROTEIN"/>
    <property type="match status" value="1"/>
</dbReference>
<keyword evidence="2" id="KW-0472">Membrane</keyword>
<proteinExistence type="predicted"/>
<keyword evidence="2" id="KW-0812">Transmembrane</keyword>
<dbReference type="InterPro" id="IPR027443">
    <property type="entry name" value="IPNS-like_sf"/>
</dbReference>
<dbReference type="Proteomes" id="UP000515123">
    <property type="component" value="Linkage group 23"/>
</dbReference>
<keyword evidence="2" id="KW-1133">Transmembrane helix</keyword>
<dbReference type="Gene3D" id="2.60.120.330">
    <property type="entry name" value="B-lactam Antibiotic, Isopenicillin N Synthase, Chain"/>
    <property type="match status" value="1"/>
</dbReference>
<name>A0A6P5HI77_ANACO</name>
<evidence type="ECO:0000313" key="3">
    <source>
        <dbReference type="Proteomes" id="UP000515123"/>
    </source>
</evidence>
<dbReference type="AlphaFoldDB" id="A0A6P5HI77"/>
<organism evidence="3 4">
    <name type="scientific">Ananas comosus</name>
    <name type="common">Pineapple</name>
    <name type="synonym">Ananas ananas</name>
    <dbReference type="NCBI Taxonomy" id="4615"/>
    <lineage>
        <taxon>Eukaryota</taxon>
        <taxon>Viridiplantae</taxon>
        <taxon>Streptophyta</taxon>
        <taxon>Embryophyta</taxon>
        <taxon>Tracheophyta</taxon>
        <taxon>Spermatophyta</taxon>
        <taxon>Magnoliopsida</taxon>
        <taxon>Liliopsida</taxon>
        <taxon>Poales</taxon>
        <taxon>Bromeliaceae</taxon>
        <taxon>Bromelioideae</taxon>
        <taxon>Ananas</taxon>
    </lineage>
</organism>
<dbReference type="GeneID" id="109728341"/>